<dbReference type="GO" id="GO:0015293">
    <property type="term" value="F:symporter activity"/>
    <property type="evidence" value="ECO:0007669"/>
    <property type="project" value="InterPro"/>
</dbReference>
<gene>
    <name evidence="2" type="ORF">GCM10011600_01540</name>
</gene>
<feature type="transmembrane region" description="Helical" evidence="1">
    <location>
        <begin position="324"/>
        <end position="343"/>
    </location>
</feature>
<sequence length="479" mass="50243">MTTTAPRRTRELRAGVTARYATGEFVTSGFAALPGLVLVYYLTDSLAVPALLAGAVVTFAKIWDIIIDPIVGAYSDREFAARGSRRRLMLLGAVVLPVFFVVTFAVPTGTAPLLAAGWVFVAFLLAATGFSFFQVPYNVLPAELVSGYDARTRLLSARVVVLTAAILLYGGGGPALRQVGVELFGTDFGGYLFMAIGAAAIFVVAILVTSSVEKAARGEIATPPKPASRVFSEIAPPRDSIAVQARRGIAMLRSSRPFRTLLATFFTQALAAGGMLAGTQYVATWVLGDDEAVTLLFVALILPAIIAAPLWGVVARRIGKERSYLIATSIFFVAALSLTGLLLVPGYWIVVPIGLVGVAYAGIQALPLSMLPDVIAHDARTNGPGRGGSFSGMWTAGETTGLAFGTTILAVILAISGYLESTAATAVEAQPNSAIFGIVMSFSIVPATLMALSFIPLLRYPLRKKDIDLPTPAPAAPSV</sequence>
<feature type="transmembrane region" description="Helical" evidence="1">
    <location>
        <begin position="48"/>
        <end position="67"/>
    </location>
</feature>
<organism evidence="2 3">
    <name type="scientific">Pseudolysinimonas yzui</name>
    <dbReference type="NCBI Taxonomy" id="2708254"/>
    <lineage>
        <taxon>Bacteria</taxon>
        <taxon>Bacillati</taxon>
        <taxon>Actinomycetota</taxon>
        <taxon>Actinomycetes</taxon>
        <taxon>Micrococcales</taxon>
        <taxon>Microbacteriaceae</taxon>
        <taxon>Pseudolysinimonas</taxon>
    </lineage>
</organism>
<dbReference type="SUPFAM" id="SSF103473">
    <property type="entry name" value="MFS general substrate transporter"/>
    <property type="match status" value="1"/>
</dbReference>
<dbReference type="InterPro" id="IPR036259">
    <property type="entry name" value="MFS_trans_sf"/>
</dbReference>
<dbReference type="Gene3D" id="1.20.1250.20">
    <property type="entry name" value="MFS general substrate transporter like domains"/>
    <property type="match status" value="2"/>
</dbReference>
<keyword evidence="1" id="KW-0812">Transmembrane</keyword>
<feature type="transmembrane region" description="Helical" evidence="1">
    <location>
        <begin position="188"/>
        <end position="208"/>
    </location>
</feature>
<feature type="transmembrane region" description="Helical" evidence="1">
    <location>
        <begin position="113"/>
        <end position="133"/>
    </location>
</feature>
<keyword evidence="1" id="KW-1133">Transmembrane helix</keyword>
<dbReference type="Pfam" id="PF13347">
    <property type="entry name" value="MFS_2"/>
    <property type="match status" value="1"/>
</dbReference>
<feature type="transmembrane region" description="Helical" evidence="1">
    <location>
        <begin position="261"/>
        <end position="286"/>
    </location>
</feature>
<dbReference type="RefSeq" id="WP_229841783.1">
    <property type="nucleotide sequence ID" value="NZ_BNAI01000001.1"/>
</dbReference>
<dbReference type="GO" id="GO:0005886">
    <property type="term" value="C:plasma membrane"/>
    <property type="evidence" value="ECO:0007669"/>
    <property type="project" value="TreeGrafter"/>
</dbReference>
<accession>A0A8J3GN06</accession>
<dbReference type="PANTHER" id="PTHR11328">
    <property type="entry name" value="MAJOR FACILITATOR SUPERFAMILY DOMAIN-CONTAINING PROTEIN"/>
    <property type="match status" value="1"/>
</dbReference>
<feature type="transmembrane region" description="Helical" evidence="1">
    <location>
        <begin position="88"/>
        <end position="107"/>
    </location>
</feature>
<feature type="transmembrane region" description="Helical" evidence="1">
    <location>
        <begin position="349"/>
        <end position="371"/>
    </location>
</feature>
<feature type="transmembrane region" description="Helical" evidence="1">
    <location>
        <begin position="392"/>
        <end position="415"/>
    </location>
</feature>
<dbReference type="InterPro" id="IPR039672">
    <property type="entry name" value="MFS_2"/>
</dbReference>
<name>A0A8J3GN06_9MICO</name>
<feature type="transmembrane region" description="Helical" evidence="1">
    <location>
        <begin position="154"/>
        <end position="176"/>
    </location>
</feature>
<dbReference type="Proteomes" id="UP000617531">
    <property type="component" value="Unassembled WGS sequence"/>
</dbReference>
<keyword evidence="1" id="KW-0472">Membrane</keyword>
<proteinExistence type="predicted"/>
<feature type="transmembrane region" description="Helical" evidence="1">
    <location>
        <begin position="21"/>
        <end position="42"/>
    </location>
</feature>
<evidence type="ECO:0000313" key="2">
    <source>
        <dbReference type="EMBL" id="GHF04774.1"/>
    </source>
</evidence>
<dbReference type="GO" id="GO:0008643">
    <property type="term" value="P:carbohydrate transport"/>
    <property type="evidence" value="ECO:0007669"/>
    <property type="project" value="InterPro"/>
</dbReference>
<protein>
    <submittedName>
        <fullName evidence="2">MFS transporter</fullName>
    </submittedName>
</protein>
<evidence type="ECO:0000313" key="3">
    <source>
        <dbReference type="Proteomes" id="UP000617531"/>
    </source>
</evidence>
<feature type="transmembrane region" description="Helical" evidence="1">
    <location>
        <begin position="292"/>
        <end position="312"/>
    </location>
</feature>
<evidence type="ECO:0000256" key="1">
    <source>
        <dbReference type="SAM" id="Phobius"/>
    </source>
</evidence>
<comment type="caution">
    <text evidence="2">The sequence shown here is derived from an EMBL/GenBank/DDBJ whole genome shotgun (WGS) entry which is preliminary data.</text>
</comment>
<dbReference type="EMBL" id="BNAI01000001">
    <property type="protein sequence ID" value="GHF04774.1"/>
    <property type="molecule type" value="Genomic_DNA"/>
</dbReference>
<keyword evidence="3" id="KW-1185">Reference proteome</keyword>
<dbReference type="PANTHER" id="PTHR11328:SF24">
    <property type="entry name" value="MAJOR FACILITATOR SUPERFAMILY (MFS) PROFILE DOMAIN-CONTAINING PROTEIN"/>
    <property type="match status" value="1"/>
</dbReference>
<dbReference type="AlphaFoldDB" id="A0A8J3GN06"/>
<feature type="transmembrane region" description="Helical" evidence="1">
    <location>
        <begin position="435"/>
        <end position="458"/>
    </location>
</feature>
<reference evidence="2" key="2">
    <citation type="submission" date="2020-09" db="EMBL/GenBank/DDBJ databases">
        <authorList>
            <person name="Sun Q."/>
            <person name="Zhou Y."/>
        </authorList>
    </citation>
    <scope>NUCLEOTIDE SEQUENCE</scope>
    <source>
        <strain evidence="2">CGMCC 1.16548</strain>
    </source>
</reference>
<reference evidence="2" key="1">
    <citation type="journal article" date="2014" name="Int. J. Syst. Evol. Microbiol.">
        <title>Complete genome sequence of Corynebacterium casei LMG S-19264T (=DSM 44701T), isolated from a smear-ripened cheese.</title>
        <authorList>
            <consortium name="US DOE Joint Genome Institute (JGI-PGF)"/>
            <person name="Walter F."/>
            <person name="Albersmeier A."/>
            <person name="Kalinowski J."/>
            <person name="Ruckert C."/>
        </authorList>
    </citation>
    <scope>NUCLEOTIDE SEQUENCE</scope>
    <source>
        <strain evidence="2">CGMCC 1.16548</strain>
    </source>
</reference>